<evidence type="ECO:0000313" key="3">
    <source>
        <dbReference type="Proteomes" id="UP000319014"/>
    </source>
</evidence>
<dbReference type="RefSeq" id="WP_185958611.1">
    <property type="nucleotide sequence ID" value="NZ_FXTK01000005.1"/>
</dbReference>
<keyword evidence="1" id="KW-0175">Coiled coil</keyword>
<evidence type="ECO:0000256" key="1">
    <source>
        <dbReference type="SAM" id="Coils"/>
    </source>
</evidence>
<dbReference type="Proteomes" id="UP000319014">
    <property type="component" value="Unassembled WGS sequence"/>
</dbReference>
<organism evidence="2 3">
    <name type="scientific">Paracoccus laeviglucosivorans</name>
    <dbReference type="NCBI Taxonomy" id="1197861"/>
    <lineage>
        <taxon>Bacteria</taxon>
        <taxon>Pseudomonadati</taxon>
        <taxon>Pseudomonadota</taxon>
        <taxon>Alphaproteobacteria</taxon>
        <taxon>Rhodobacterales</taxon>
        <taxon>Paracoccaceae</taxon>
        <taxon>Paracoccus</taxon>
    </lineage>
</organism>
<accession>A0A521CV06</accession>
<name>A0A521CV06_9RHOB</name>
<evidence type="ECO:0000313" key="2">
    <source>
        <dbReference type="EMBL" id="SMO62541.1"/>
    </source>
</evidence>
<sequence length="176" mass="18650">MKDDLNASEKRLIAALDRLDQYIDRTASRAAVPADGLQDENRRLSDELAALHDKQAALIATFETRLAEANDRLSAASDEAARLAAANEDLARANRALLEGVDDAPHQALQAEIAALRAARDAEVAQMGDIVDTLDRMLGAPAASVRPADTPAIVESPVATDAALEDTLAASEQERG</sequence>
<dbReference type="AlphaFoldDB" id="A0A521CV06"/>
<protein>
    <submittedName>
        <fullName evidence="2">Uncharacterized protein</fullName>
    </submittedName>
</protein>
<reference evidence="2 3" key="1">
    <citation type="submission" date="2017-05" db="EMBL/GenBank/DDBJ databases">
        <authorList>
            <person name="Varghese N."/>
            <person name="Submissions S."/>
        </authorList>
    </citation>
    <scope>NUCLEOTIDE SEQUENCE [LARGE SCALE GENOMIC DNA]</scope>
    <source>
        <strain evidence="2 3">DSM 100094</strain>
    </source>
</reference>
<gene>
    <name evidence="2" type="ORF">SAMN06265221_105138</name>
</gene>
<feature type="coiled-coil region" evidence="1">
    <location>
        <begin position="34"/>
        <end position="126"/>
    </location>
</feature>
<dbReference type="EMBL" id="FXTK01000005">
    <property type="protein sequence ID" value="SMO62541.1"/>
    <property type="molecule type" value="Genomic_DNA"/>
</dbReference>
<keyword evidence="3" id="KW-1185">Reference proteome</keyword>
<proteinExistence type="predicted"/>